<dbReference type="Proteomes" id="UP000275846">
    <property type="component" value="Unassembled WGS sequence"/>
</dbReference>
<reference evidence="2 3" key="1">
    <citation type="submission" date="2018-11" db="EMBL/GenBank/DDBJ databases">
        <authorList>
            <consortium name="Pathogen Informatics"/>
        </authorList>
    </citation>
    <scope>NUCLEOTIDE SEQUENCE [LARGE SCALE GENOMIC DNA]</scope>
    <source>
        <strain evidence="2 3">NST_G2</strain>
    </source>
</reference>
<evidence type="ECO:0000256" key="1">
    <source>
        <dbReference type="SAM" id="MobiDB-lite"/>
    </source>
</evidence>
<sequence length="1227" mass="136408">MNQEEEFHQTGQVATSEIALQIGAARQTNNDQLQHYHLRSTKETAPQQPPAVTDALALPEPRSQSFSKIVHSIGLSSQVIDGQELAAAWLQPDAIVSVFYNRPHVNSILKLVGSWLFEAASSGSSPSREGMIVSERTLQVDPVSFHVGRAEAVACLCRIFIYAKKGQVSLEQLTRFYLCLIRALSLEPVCEFLLSTVLIHCPDLLRCDLRAAHVVVPYLFNACCWVFRKQSIVRPEYISMALLRRAALHQIISMVCLLPQLDGLTFSDISPHITSSADQLTAKKLRIQVAWLLLELLGQESDSQNLRMILSAAFTLLQTLSGQELPSEDESVTRSLRSSSSHDEASEFHSLLLEKICSNLVERWRNDLTVSSFALEVLSGMSQSCVARPHPDGSIALSPPHLNPVSRQSQEDRRWERAQVAGAAGAAPGCTTTPDSDPTEWEPPSEPVSCLMWEDWRTNAWSTNKQQRPPPPPLPPRIHPAHGPARSHAYPRKRNLVGCQHIERILSTHQQSSHERDYQYQQHNPRRLSILIVTHIHITHWSGKNCVRSICQFIASQCKREKKDHTRSVHSVIIHAYQCLASWLVAHASVMLSDPTILWSVIETTKLCIFGVASQATTVGGASGNSHTPDQAFPAPSKRVSEAAEQLLSILLSSVGNFPTPSGLDSNNARLTERHLVEMLTRREPQGNSRRQAPTSHHRHFRYFWDNASLMMGLLEEPTTTPVRTNNFVTNRSGAVPQLFVDLPSVLVVLRGDTFGPQVWSCKPRFLPRTPPPVVTSAAVVSHEDSQMQPPVSFLESVYAVDAPVQRFSTKPMESRFLPHSKQNIPLVQADKVMPSLEVICPAGSKARSEVDLLKSFITREVERDAETHRKAKERRCKNIIVYMCEPQKSVTIPDTTSKQTSQVVPNPNSCGPAIRVPDLLCDLTPIPSETPNFRNRLDTFDSAILRTTSTLLVFYVRKGQTTLTSVIGNMQASWSHFPKQFGSFVRSLGWPVDSSTHCGWAANVASKPRSNNGRISSFDYTYSGNAKHVYPPDGSDYLMYWADVAVEFAAICPSNRTEFRSVQGPAINEAQSENSEAPGKVALLWLELWDDALWSTGDRNPLQLAISEQFACTDLILVHPLQNGLLRIGIVRSAFEAGPLFTGLVTSPHCLGNLVRSTVVNIARRRQLASDSFQPLQIRRLSRFKEIACNVMAAPDEISVVTPVKPSPVRANHTVSTVELIRWSTE</sequence>
<proteinExistence type="predicted"/>
<dbReference type="GO" id="GO:0005096">
    <property type="term" value="F:GTPase activator activity"/>
    <property type="evidence" value="ECO:0007669"/>
    <property type="project" value="InterPro"/>
</dbReference>
<dbReference type="GO" id="GO:0051056">
    <property type="term" value="P:regulation of small GTPase mediated signal transduction"/>
    <property type="evidence" value="ECO:0007669"/>
    <property type="project" value="InterPro"/>
</dbReference>
<dbReference type="AlphaFoldDB" id="A0A3P7E497"/>
<organism evidence="2 3">
    <name type="scientific">Schistocephalus solidus</name>
    <name type="common">Tapeworm</name>
    <dbReference type="NCBI Taxonomy" id="70667"/>
    <lineage>
        <taxon>Eukaryota</taxon>
        <taxon>Metazoa</taxon>
        <taxon>Spiralia</taxon>
        <taxon>Lophotrochozoa</taxon>
        <taxon>Platyhelminthes</taxon>
        <taxon>Cestoda</taxon>
        <taxon>Eucestoda</taxon>
        <taxon>Diphyllobothriidea</taxon>
        <taxon>Diphyllobothriidae</taxon>
        <taxon>Schistocephalus</taxon>
    </lineage>
</organism>
<dbReference type="InterPro" id="IPR035974">
    <property type="entry name" value="Rap/Ran-GAP_sf"/>
</dbReference>
<feature type="region of interest" description="Disordered" evidence="1">
    <location>
        <begin position="389"/>
        <end position="444"/>
    </location>
</feature>
<dbReference type="SUPFAM" id="SSF111347">
    <property type="entry name" value="Rap/Ran-GAP"/>
    <property type="match status" value="2"/>
</dbReference>
<feature type="compositionally biased region" description="Low complexity" evidence="1">
    <location>
        <begin position="421"/>
        <end position="434"/>
    </location>
</feature>
<gene>
    <name evidence="2" type="ORF">SSLN_LOCUS8472</name>
</gene>
<dbReference type="EMBL" id="UYSU01034672">
    <property type="protein sequence ID" value="VDL94857.1"/>
    <property type="molecule type" value="Genomic_DNA"/>
</dbReference>
<evidence type="ECO:0008006" key="4">
    <source>
        <dbReference type="Google" id="ProtNLM"/>
    </source>
</evidence>
<dbReference type="InterPro" id="IPR039930">
    <property type="entry name" value="RALGAPB"/>
</dbReference>
<accession>A0A3P7E497</accession>
<protein>
    <recommendedName>
        <fullName evidence="4">Rap-GAP domain-containing protein</fullName>
    </recommendedName>
</protein>
<feature type="region of interest" description="Disordered" evidence="1">
    <location>
        <begin position="462"/>
        <end position="490"/>
    </location>
</feature>
<evidence type="ECO:0000313" key="2">
    <source>
        <dbReference type="EMBL" id="VDL94857.1"/>
    </source>
</evidence>
<dbReference type="PANTHER" id="PTHR21344:SF1">
    <property type="entry name" value="RAL GTPASE-ACTIVATING PROTEIN SUBUNIT BETA"/>
    <property type="match status" value="1"/>
</dbReference>
<keyword evidence="3" id="KW-1185">Reference proteome</keyword>
<name>A0A3P7E497_SCHSO</name>
<dbReference type="PANTHER" id="PTHR21344">
    <property type="entry name" value="RAL GTPASE-ACTIVATING PROTEIN SUBUNIT BETA"/>
    <property type="match status" value="1"/>
</dbReference>
<dbReference type="STRING" id="70667.A0A3P7E497"/>
<feature type="compositionally biased region" description="Pro residues" evidence="1">
    <location>
        <begin position="468"/>
        <end position="478"/>
    </location>
</feature>
<dbReference type="OrthoDB" id="10009983at2759"/>
<evidence type="ECO:0000313" key="3">
    <source>
        <dbReference type="Proteomes" id="UP000275846"/>
    </source>
</evidence>